<sequence length="265" mass="28864">MEPNSRETGGNALDILELRKVNKRFGGVHAIKELDLTVTQGTVHGLIGPNGSGKTTTFNVISGVFPPTDGQIFFGGRDITGLPAYEIARLGISRTFQIPKVMGRMSVLDNVMCGYFAKTKTEAADTFLHAPFRASRQERAMRERAMEQLAFVGLERSAGRWARDLAWADQHLLQIARALATGPKLLLLDEPTAGMGAEESARLEALIRQIKEQGTSIILIAHDVKLVTRSSDVVTAIEFGAKIAEGLPEEVKNHPKVVEAYLGTD</sequence>
<dbReference type="CDD" id="cd03219">
    <property type="entry name" value="ABC_Mj1267_LivG_branched"/>
    <property type="match status" value="1"/>
</dbReference>
<dbReference type="Gene3D" id="3.40.50.300">
    <property type="entry name" value="P-loop containing nucleotide triphosphate hydrolases"/>
    <property type="match status" value="1"/>
</dbReference>
<evidence type="ECO:0000256" key="2">
    <source>
        <dbReference type="ARBA" id="ARBA00022741"/>
    </source>
</evidence>
<dbReference type="FunFam" id="3.40.50.300:FF:000421">
    <property type="entry name" value="Branched-chain amino acid ABC transporter ATP-binding protein"/>
    <property type="match status" value="1"/>
</dbReference>
<dbReference type="Proteomes" id="UP000661435">
    <property type="component" value="Unassembled WGS sequence"/>
</dbReference>
<evidence type="ECO:0000259" key="4">
    <source>
        <dbReference type="PROSITE" id="PS50893"/>
    </source>
</evidence>
<dbReference type="Pfam" id="PF00005">
    <property type="entry name" value="ABC_tran"/>
    <property type="match status" value="1"/>
</dbReference>
<keyword evidence="1" id="KW-0813">Transport</keyword>
<proteinExistence type="predicted"/>
<name>A0A8J6J5G6_9FIRM</name>
<dbReference type="EMBL" id="JACOPP010000004">
    <property type="protein sequence ID" value="MBC5733076.1"/>
    <property type="molecule type" value="Genomic_DNA"/>
</dbReference>
<dbReference type="InterPro" id="IPR003439">
    <property type="entry name" value="ABC_transporter-like_ATP-bd"/>
</dbReference>
<dbReference type="InterPro" id="IPR003593">
    <property type="entry name" value="AAA+_ATPase"/>
</dbReference>
<keyword evidence="6" id="KW-1185">Reference proteome</keyword>
<dbReference type="GO" id="GO:0005524">
    <property type="term" value="F:ATP binding"/>
    <property type="evidence" value="ECO:0007669"/>
    <property type="project" value="UniProtKB-KW"/>
</dbReference>
<dbReference type="AlphaFoldDB" id="A0A8J6J5G6"/>
<evidence type="ECO:0000313" key="6">
    <source>
        <dbReference type="Proteomes" id="UP000661435"/>
    </source>
</evidence>
<dbReference type="PANTHER" id="PTHR45772">
    <property type="entry name" value="CONSERVED COMPONENT OF ABC TRANSPORTER FOR NATURAL AMINO ACIDS-RELATED"/>
    <property type="match status" value="1"/>
</dbReference>
<feature type="domain" description="ABC transporter" evidence="4">
    <location>
        <begin position="16"/>
        <end position="264"/>
    </location>
</feature>
<evidence type="ECO:0000313" key="5">
    <source>
        <dbReference type="EMBL" id="MBC5733076.1"/>
    </source>
</evidence>
<protein>
    <submittedName>
        <fullName evidence="5">ABC transporter ATP-binding protein</fullName>
    </submittedName>
</protein>
<organism evidence="5 6">
    <name type="scientific">Lawsonibacter hominis</name>
    <dbReference type="NCBI Taxonomy" id="2763053"/>
    <lineage>
        <taxon>Bacteria</taxon>
        <taxon>Bacillati</taxon>
        <taxon>Bacillota</taxon>
        <taxon>Clostridia</taxon>
        <taxon>Eubacteriales</taxon>
        <taxon>Oscillospiraceae</taxon>
        <taxon>Lawsonibacter</taxon>
    </lineage>
</organism>
<gene>
    <name evidence="5" type="ORF">H8S57_04965</name>
</gene>
<reference evidence="5" key="1">
    <citation type="submission" date="2020-08" db="EMBL/GenBank/DDBJ databases">
        <title>Genome public.</title>
        <authorList>
            <person name="Liu C."/>
            <person name="Sun Q."/>
        </authorList>
    </citation>
    <scope>NUCLEOTIDE SEQUENCE</scope>
    <source>
        <strain evidence="5">NSJ-51</strain>
    </source>
</reference>
<dbReference type="Pfam" id="PF12399">
    <property type="entry name" value="BCA_ABC_TP_C"/>
    <property type="match status" value="1"/>
</dbReference>
<evidence type="ECO:0000256" key="1">
    <source>
        <dbReference type="ARBA" id="ARBA00022448"/>
    </source>
</evidence>
<keyword evidence="2" id="KW-0547">Nucleotide-binding</keyword>
<dbReference type="GO" id="GO:0016887">
    <property type="term" value="F:ATP hydrolysis activity"/>
    <property type="evidence" value="ECO:0007669"/>
    <property type="project" value="InterPro"/>
</dbReference>
<comment type="caution">
    <text evidence="5">The sequence shown here is derived from an EMBL/GenBank/DDBJ whole genome shotgun (WGS) entry which is preliminary data.</text>
</comment>
<keyword evidence="3 5" id="KW-0067">ATP-binding</keyword>
<dbReference type="InterPro" id="IPR051120">
    <property type="entry name" value="ABC_AA/LPS_Transport"/>
</dbReference>
<dbReference type="SUPFAM" id="SSF52540">
    <property type="entry name" value="P-loop containing nucleoside triphosphate hydrolases"/>
    <property type="match status" value="1"/>
</dbReference>
<dbReference type="InterPro" id="IPR032823">
    <property type="entry name" value="BCA_ABC_TP_C"/>
</dbReference>
<dbReference type="PROSITE" id="PS50893">
    <property type="entry name" value="ABC_TRANSPORTER_2"/>
    <property type="match status" value="1"/>
</dbReference>
<dbReference type="InterPro" id="IPR027417">
    <property type="entry name" value="P-loop_NTPase"/>
</dbReference>
<dbReference type="GO" id="GO:0005886">
    <property type="term" value="C:plasma membrane"/>
    <property type="evidence" value="ECO:0007669"/>
    <property type="project" value="TreeGrafter"/>
</dbReference>
<accession>A0A8J6J5G6</accession>
<evidence type="ECO:0000256" key="3">
    <source>
        <dbReference type="ARBA" id="ARBA00022840"/>
    </source>
</evidence>
<dbReference type="SMART" id="SM00382">
    <property type="entry name" value="AAA"/>
    <property type="match status" value="1"/>
</dbReference>